<dbReference type="GO" id="GO:0006782">
    <property type="term" value="P:protoporphyrinogen IX biosynthetic process"/>
    <property type="evidence" value="ECO:0007669"/>
    <property type="project" value="UniProtKB-UniRule"/>
</dbReference>
<dbReference type="HAMAP" id="MF_00260">
    <property type="entry name" value="Porphobil_deam"/>
    <property type="match status" value="1"/>
</dbReference>
<comment type="caution">
    <text evidence="10">The sequence shown here is derived from an EMBL/GenBank/DDBJ whole genome shotgun (WGS) entry which is preliminary data.</text>
</comment>
<dbReference type="InterPro" id="IPR022418">
    <property type="entry name" value="Porphobilinogen_deaminase_C"/>
</dbReference>
<dbReference type="Gene3D" id="3.40.190.10">
    <property type="entry name" value="Periplasmic binding protein-like II"/>
    <property type="match status" value="2"/>
</dbReference>
<comment type="catalytic activity">
    <reaction evidence="6 7">
        <text>4 porphobilinogen + H2O = hydroxymethylbilane + 4 NH4(+)</text>
        <dbReference type="Rhea" id="RHEA:13185"/>
        <dbReference type="ChEBI" id="CHEBI:15377"/>
        <dbReference type="ChEBI" id="CHEBI:28938"/>
        <dbReference type="ChEBI" id="CHEBI:57845"/>
        <dbReference type="ChEBI" id="CHEBI:58126"/>
        <dbReference type="EC" id="2.5.1.61"/>
    </reaction>
</comment>
<protein>
    <recommendedName>
        <fullName evidence="7">Porphobilinogen deaminase</fullName>
        <shortName evidence="7">PBG</shortName>
        <ecNumber evidence="7">2.5.1.61</ecNumber>
    </recommendedName>
    <alternativeName>
        <fullName evidence="7">Hydroxymethylbilane synthase</fullName>
        <shortName evidence="7">HMBS</shortName>
    </alternativeName>
    <alternativeName>
        <fullName evidence="7">Pre-uroporphyrinogen synthase</fullName>
    </alternativeName>
</protein>
<dbReference type="Gene3D" id="3.30.160.40">
    <property type="entry name" value="Porphobilinogen deaminase, C-terminal domain"/>
    <property type="match status" value="1"/>
</dbReference>
<dbReference type="AlphaFoldDB" id="A0A543AU64"/>
<dbReference type="PANTHER" id="PTHR11557:SF0">
    <property type="entry name" value="PORPHOBILINOGEN DEAMINASE"/>
    <property type="match status" value="1"/>
</dbReference>
<feature type="domain" description="Porphobilinogen deaminase C-terminal" evidence="9">
    <location>
        <begin position="231"/>
        <end position="296"/>
    </location>
</feature>
<comment type="similarity">
    <text evidence="2 7">Belongs to the HMBS family.</text>
</comment>
<evidence type="ECO:0000256" key="6">
    <source>
        <dbReference type="ARBA" id="ARBA00048169"/>
    </source>
</evidence>
<keyword evidence="4 7" id="KW-0808">Transferase</keyword>
<dbReference type="NCBIfam" id="TIGR00212">
    <property type="entry name" value="hemC"/>
    <property type="match status" value="1"/>
</dbReference>
<sequence length="308" mass="32557">MSSTLSIRLGTRSSPMAMAQVERVRAELLALRPELTVEVVPLTTSGDRWTGPLSELGGKGAFTKEVDAALLAGDVDICVHCVKDIPGDRPVPEGTVIASYLKRDDVRDAIVEPQGRSLNDLPPGARIGTSSPRRAAQLALHWPHLAPIPVRGNANSRLAKMEAGEYDALMLAVAGMERIGLTERISQILPTDTMVPAVGSGTLALQCRVDDTLALELADLLGDDTTDRITTAERAMLRVLGGHCHSPIAGLATMDDDGVLSLHGRVISPDGKTVLDASQRHSDPEVLGVGVGDELLRQGAKQIIEAAG</sequence>
<dbReference type="Pfam" id="PF03900">
    <property type="entry name" value="Porphobil_deamC"/>
    <property type="match status" value="1"/>
</dbReference>
<dbReference type="Proteomes" id="UP000317043">
    <property type="component" value="Unassembled WGS sequence"/>
</dbReference>
<comment type="subunit">
    <text evidence="3 7">Monomer.</text>
</comment>
<dbReference type="FunFam" id="3.40.190.10:FF:000091">
    <property type="entry name" value="Porphobilinogen deaminase"/>
    <property type="match status" value="1"/>
</dbReference>
<gene>
    <name evidence="7" type="primary">hemC</name>
    <name evidence="10" type="ORF">FB566_1643</name>
</gene>
<evidence type="ECO:0000256" key="4">
    <source>
        <dbReference type="ARBA" id="ARBA00022679"/>
    </source>
</evidence>
<comment type="miscellaneous">
    <text evidence="7">The porphobilinogen subunits are added to the dipyrromethane group.</text>
</comment>
<dbReference type="InterPro" id="IPR000860">
    <property type="entry name" value="HemC"/>
</dbReference>
<dbReference type="SUPFAM" id="SSF54782">
    <property type="entry name" value="Porphobilinogen deaminase (hydroxymethylbilane synthase), C-terminal domain"/>
    <property type="match status" value="1"/>
</dbReference>
<dbReference type="InterPro" id="IPR022417">
    <property type="entry name" value="Porphobilin_deaminase_N"/>
</dbReference>
<evidence type="ECO:0000259" key="8">
    <source>
        <dbReference type="Pfam" id="PF01379"/>
    </source>
</evidence>
<dbReference type="PRINTS" id="PR00151">
    <property type="entry name" value="PORPHBDMNASE"/>
</dbReference>
<keyword evidence="5 7" id="KW-0627">Porphyrin biosynthesis</keyword>
<evidence type="ECO:0000256" key="7">
    <source>
        <dbReference type="HAMAP-Rule" id="MF_00260"/>
    </source>
</evidence>
<evidence type="ECO:0000313" key="10">
    <source>
        <dbReference type="EMBL" id="TQL76123.1"/>
    </source>
</evidence>
<dbReference type="OrthoDB" id="9810298at2"/>
<dbReference type="PIRSF" id="PIRSF001438">
    <property type="entry name" value="4pyrrol_synth_OHMeBilane_synth"/>
    <property type="match status" value="1"/>
</dbReference>
<comment type="cofactor">
    <cofactor evidence="7">
        <name>dipyrromethane</name>
        <dbReference type="ChEBI" id="CHEBI:60342"/>
    </cofactor>
    <text evidence="7">Binds 1 dipyrromethane group covalently.</text>
</comment>
<feature type="modified residue" description="S-(dipyrrolylmethanemethyl)cysteine" evidence="7">
    <location>
        <position position="244"/>
    </location>
</feature>
<keyword evidence="11" id="KW-1185">Reference proteome</keyword>
<dbReference type="SUPFAM" id="SSF53850">
    <property type="entry name" value="Periplasmic binding protein-like II"/>
    <property type="match status" value="1"/>
</dbReference>
<feature type="domain" description="Porphobilinogen deaminase N-terminal" evidence="8">
    <location>
        <begin position="7"/>
        <end position="213"/>
    </location>
</feature>
<dbReference type="InterPro" id="IPR036803">
    <property type="entry name" value="Porphobilinogen_deaminase_C_sf"/>
</dbReference>
<organism evidence="10 11">
    <name type="scientific">Stackebrandtia endophytica</name>
    <dbReference type="NCBI Taxonomy" id="1496996"/>
    <lineage>
        <taxon>Bacteria</taxon>
        <taxon>Bacillati</taxon>
        <taxon>Actinomycetota</taxon>
        <taxon>Actinomycetes</taxon>
        <taxon>Glycomycetales</taxon>
        <taxon>Glycomycetaceae</taxon>
        <taxon>Stackebrandtia</taxon>
    </lineage>
</organism>
<dbReference type="RefSeq" id="WP_142037051.1">
    <property type="nucleotide sequence ID" value="NZ_JBHTGS010000001.1"/>
</dbReference>
<dbReference type="InParanoid" id="A0A543AU64"/>
<dbReference type="EC" id="2.5.1.61" evidence="7"/>
<dbReference type="InterPro" id="IPR022419">
    <property type="entry name" value="Porphobilin_deaminase_cofac_BS"/>
</dbReference>
<reference evidence="10 11" key="1">
    <citation type="submission" date="2019-06" db="EMBL/GenBank/DDBJ databases">
        <title>Sequencing the genomes of 1000 actinobacteria strains.</title>
        <authorList>
            <person name="Klenk H.-P."/>
        </authorList>
    </citation>
    <scope>NUCLEOTIDE SEQUENCE [LARGE SCALE GENOMIC DNA]</scope>
    <source>
        <strain evidence="10 11">DSM 45928</strain>
    </source>
</reference>
<dbReference type="FunFam" id="3.40.190.10:FF:000005">
    <property type="entry name" value="Porphobilinogen deaminase"/>
    <property type="match status" value="1"/>
</dbReference>
<evidence type="ECO:0000256" key="5">
    <source>
        <dbReference type="ARBA" id="ARBA00023244"/>
    </source>
</evidence>
<dbReference type="Pfam" id="PF01379">
    <property type="entry name" value="Porphobil_deam"/>
    <property type="match status" value="1"/>
</dbReference>
<dbReference type="GO" id="GO:0004418">
    <property type="term" value="F:hydroxymethylbilane synthase activity"/>
    <property type="evidence" value="ECO:0007669"/>
    <property type="project" value="UniProtKB-UniRule"/>
</dbReference>
<dbReference type="PANTHER" id="PTHR11557">
    <property type="entry name" value="PORPHOBILINOGEN DEAMINASE"/>
    <property type="match status" value="1"/>
</dbReference>
<dbReference type="EMBL" id="VFOW01000001">
    <property type="protein sequence ID" value="TQL76123.1"/>
    <property type="molecule type" value="Genomic_DNA"/>
</dbReference>
<evidence type="ECO:0000256" key="1">
    <source>
        <dbReference type="ARBA" id="ARBA00002869"/>
    </source>
</evidence>
<evidence type="ECO:0000256" key="2">
    <source>
        <dbReference type="ARBA" id="ARBA00005638"/>
    </source>
</evidence>
<dbReference type="PROSITE" id="PS00533">
    <property type="entry name" value="PORPHOBILINOGEN_DEAM"/>
    <property type="match status" value="1"/>
</dbReference>
<comment type="function">
    <text evidence="1 7">Tetrapolymerization of the monopyrrole PBG into the hydroxymethylbilane pre-uroporphyrinogen in several discrete steps.</text>
</comment>
<dbReference type="GO" id="GO:0005737">
    <property type="term" value="C:cytoplasm"/>
    <property type="evidence" value="ECO:0007669"/>
    <property type="project" value="UniProtKB-UniRule"/>
</dbReference>
<dbReference type="FunCoup" id="A0A543AU64">
    <property type="interactions" value="419"/>
</dbReference>
<evidence type="ECO:0000313" key="11">
    <source>
        <dbReference type="Proteomes" id="UP000317043"/>
    </source>
</evidence>
<accession>A0A543AU64</accession>
<evidence type="ECO:0000256" key="3">
    <source>
        <dbReference type="ARBA" id="ARBA00011245"/>
    </source>
</evidence>
<proteinExistence type="inferred from homology"/>
<name>A0A543AU64_9ACTN</name>
<evidence type="ECO:0000259" key="9">
    <source>
        <dbReference type="Pfam" id="PF03900"/>
    </source>
</evidence>